<feature type="region of interest" description="Disordered" evidence="1">
    <location>
        <begin position="926"/>
        <end position="947"/>
    </location>
</feature>
<feature type="compositionally biased region" description="Basic and acidic residues" evidence="1">
    <location>
        <begin position="252"/>
        <end position="263"/>
    </location>
</feature>
<reference evidence="2 3" key="1">
    <citation type="journal article" date="2016" name="Mol. Biol. Evol.">
        <title>Genome-Wide Survey of Gut Fungi (Harpellales) Reveals the First Horizontally Transferred Ubiquitin Gene from a Mosquito Host.</title>
        <authorList>
            <person name="Wang Y."/>
            <person name="White M.M."/>
            <person name="Kvist S."/>
            <person name="Moncalvo J.M."/>
        </authorList>
    </citation>
    <scope>NUCLEOTIDE SEQUENCE [LARGE SCALE GENOMIC DNA]</scope>
    <source>
        <strain evidence="2 3">ALG-7-W6</strain>
    </source>
</reference>
<sequence>MKNQSFKTQLGQDWKFIHDTLSGYANTPCKISIKLRTLILNSGRTSFIRVLVDKPLKELPEGFSANISIYRNEVCSSPVETLQSQLNPRPFKTETIEEFDSGIKKENSISKLDPKNYPLEIYHSSFSGDVLSHFANSEIVSSSSFKLPLKLPPCEYSVEAKNFVSQSENIEHLLVVKIFRTNDQELCYFNIPVFIFKPQISSFLGLSGRELVHSSQVWFPEINECPIMTSMAVSKLDFVSLAGILGFTSSRETPKTKDHRLDSSSDVSIGEKPSASQSIESIEAKADPQERCAQSTQGGSYVRPQQTPDVKKSDPHIDGNGLDSVKHSVYDPHHNIDSGPTAPIADPSNSVNGPDGNIPSLTSHHLKSPAAPPDLSFSLGTEYPSQYPVSSGGRVNSNQQYPLAFPPPADFPVNLAHHPVNYSYHLQRNLNYIPPYQFSSPLSVSPNLYAPIPNNHYPFHINQLKTSGYKDSPPRTNNVNFRSPLTTSYQYPSNYIDSYNLPNFHQSSPYYNYISSDLNAYQDAKTISHIQPNLLQRPQPSHYQDSFDSYGFNWRYGKIQKSDTKNLQQNLTLLNQLSGISKTLINLEKKTSPIIKDGLLSHVKPPNRFTRPSILNPRNEAYQESPSFYSAFTFDQKSNHDSLSTHVKYGNCDPIVAPPDPVSHSKRSTINNIPGYLINENRLQMLAKASLDSENAKKYVDVVSFSRDPSSRKAPYQSFNSNQPHFPAQNFNKPLPSKPSKNINSLSFKKSIFSNNLVESNSNQESISNTKPMSKSDSLFSGISSYTTESNLNFSNNDYLTDNLSKSLFIPSEIPAVENSSSSSVISRAYSPDFNSNPSNSFSPAQSTQFILQFTPKSTYTRSRLKKIPHLKPKKMVSDSKSHLYIYKNGDRSRKSHNLDASLSKDNSRSSIKDYSSSAIKLLFSQKNPSKKSKKPPSSEFKEGNVSFSRSRSTRDSLYSSFSQSFEFDNQFTNISTNESISKQKNKVTGSSVLNFANSLPFPINHPKRAILKKSIKSLHSYSGKPISKLNPHSPKNLNGSSFFFILEEHNHSNDAPGALMSNGKNKTTSKDIESLGTQSLHCSLDSIDPISPSKNLSHETIQKLRKKTAGSLPRKPVLKSITPEKRIYRKNSMDIVTTLKNTEEPFITHKKSSKTVQPNTNTFNSDYFPSIHKKKSFKNFVEKILGTKNSKKEIKPGELIQNIFPNTKSEFLLTQHRNSSSNNCPEKAISNFGSKKFFFELKSNKIIDKSTIINPKSYISGSTSTHNLPYISKNKITPSRSFSIPINRTDEYFEDLFRNTQNSQNKQIKLLDEHQNLISQKKGDFNSNFEVKLPTGREIEYENSYPLNKIFTIENTFRKNGIVRTYSGSNISFSNEYFFQNEDFFNLDALKTQLTSTNPNPNPNSSDSQFNQIGDLNFKEDGLNTTFYTPEVIKDDNNPFYEDLPIKLYGNFNRSSIKYPRSIDDPENPSFYHSHITSNNNHNSSNADDSYCHSLRLKDHSKYGKSIFEHKTKGYNIVTEASNPVGLSYLGDESSNTTFSHSEKELIRRYLKNFRFDNLSRPSTYLKHLHETQNSGNMSPILSNFGPSHFLADISNSKSVDKNIVLIHTNQSTFDLPSLHNSSVPLAYDGFASVNADFKNFNYPLDNLPERALNYVRSQKLLKSAKLSDSESFIGLDEVNDKSEGSREFRAFLRIPEKPVGKISKVCVNPIKIHRTLS</sequence>
<accession>A0A1R0H6G7</accession>
<dbReference type="EMBL" id="LSSL01000379">
    <property type="protein sequence ID" value="OLY84737.1"/>
    <property type="molecule type" value="Genomic_DNA"/>
</dbReference>
<dbReference type="Proteomes" id="UP000187455">
    <property type="component" value="Unassembled WGS sequence"/>
</dbReference>
<protein>
    <submittedName>
        <fullName evidence="2">Uncharacterized protein</fullName>
    </submittedName>
</protein>
<keyword evidence="3" id="KW-1185">Reference proteome</keyword>
<proteinExistence type="predicted"/>
<feature type="region of interest" description="Disordered" evidence="1">
    <location>
        <begin position="887"/>
        <end position="911"/>
    </location>
</feature>
<evidence type="ECO:0000313" key="3">
    <source>
        <dbReference type="Proteomes" id="UP000187455"/>
    </source>
</evidence>
<feature type="compositionally biased region" description="Basic and acidic residues" evidence="1">
    <location>
        <begin position="324"/>
        <end position="336"/>
    </location>
</feature>
<feature type="compositionally biased region" description="Polar residues" evidence="1">
    <location>
        <begin position="292"/>
        <end position="308"/>
    </location>
</feature>
<gene>
    <name evidence="2" type="ORF">AYI68_g1090</name>
</gene>
<comment type="caution">
    <text evidence="2">The sequence shown here is derived from an EMBL/GenBank/DDBJ whole genome shotgun (WGS) entry which is preliminary data.</text>
</comment>
<organism evidence="2 3">
    <name type="scientific">Smittium mucronatum</name>
    <dbReference type="NCBI Taxonomy" id="133383"/>
    <lineage>
        <taxon>Eukaryota</taxon>
        <taxon>Fungi</taxon>
        <taxon>Fungi incertae sedis</taxon>
        <taxon>Zoopagomycota</taxon>
        <taxon>Kickxellomycotina</taxon>
        <taxon>Harpellomycetes</taxon>
        <taxon>Harpellales</taxon>
        <taxon>Legeriomycetaceae</taxon>
        <taxon>Smittium</taxon>
    </lineage>
</organism>
<evidence type="ECO:0000313" key="2">
    <source>
        <dbReference type="EMBL" id="OLY84737.1"/>
    </source>
</evidence>
<name>A0A1R0H6G7_9FUNG</name>
<feature type="compositionally biased region" description="Polar residues" evidence="1">
    <location>
        <begin position="717"/>
        <end position="732"/>
    </location>
</feature>
<feature type="region of interest" description="Disordered" evidence="1">
    <location>
        <begin position="252"/>
        <end position="371"/>
    </location>
</feature>
<evidence type="ECO:0000256" key="1">
    <source>
        <dbReference type="SAM" id="MobiDB-lite"/>
    </source>
</evidence>
<dbReference type="OrthoDB" id="10693178at2759"/>
<feature type="region of interest" description="Disordered" evidence="1">
    <location>
        <begin position="708"/>
        <end position="740"/>
    </location>
</feature>